<feature type="compositionally biased region" description="Low complexity" evidence="2">
    <location>
        <begin position="471"/>
        <end position="499"/>
    </location>
</feature>
<evidence type="ECO:0000313" key="3">
    <source>
        <dbReference type="EMBL" id="CAD8992206.1"/>
    </source>
</evidence>
<name>A0A7S1HVA0_9EUGL</name>
<feature type="coiled-coil region" evidence="1">
    <location>
        <begin position="179"/>
        <end position="213"/>
    </location>
</feature>
<keyword evidence="1" id="KW-0175">Coiled coil</keyword>
<evidence type="ECO:0000256" key="2">
    <source>
        <dbReference type="SAM" id="MobiDB-lite"/>
    </source>
</evidence>
<evidence type="ECO:0000256" key="1">
    <source>
        <dbReference type="SAM" id="Coils"/>
    </source>
</evidence>
<protein>
    <submittedName>
        <fullName evidence="3">Uncharacterized protein</fullName>
    </submittedName>
</protein>
<feature type="compositionally biased region" description="Polar residues" evidence="2">
    <location>
        <begin position="373"/>
        <end position="387"/>
    </location>
</feature>
<accession>A0A7S1HVA0</accession>
<sequence length="499" mass="55661">MTSTTDNLFGDLADEDKASTEEKRRKEVTLHFNEVFKPIYGIRMPIMVADDIDSCAVLVGYLLRFISGKGVSKRGEQHSSSLLAIIRVRKVVRAARALLRFIKKCSQTRALRITGVIEFWEQEEAKKRKKMCLLAKQERHNELKIVAQDYTQNFVPQELKYQVTKALYFERHAAYNSEYQKYFDKLLALRRELDDYKAELMRLQRNCQFSASQVQMKFASKTMMFHSQMQAFQQQQPVFSFNRSTVTIQQLMDKWNSIMHFPSSDERPKIFAAAQAQQHVEEASSNQPESVVPDDVMSSGIAGEANEGLDVEGPGIPPRLMAILGNPYARLNMTPPDTPEPVHAAPTIDIVAAMGFNLDDPLMDQNVSPTVLKQSANDNGADTNSAQCCLPAAPPKLSLPNNRAPRHSNASRGTPLSLPGPHSPRSLSPRMAGERRMMALPNVVVKKGRNPTPNVLTVQSQLPPPSPMPLSPLSGRASPKWSASPKSSSFASLPKTQMV</sequence>
<feature type="compositionally biased region" description="Polar residues" evidence="2">
    <location>
        <begin position="451"/>
        <end position="461"/>
    </location>
</feature>
<reference evidence="3" key="1">
    <citation type="submission" date="2021-01" db="EMBL/GenBank/DDBJ databases">
        <authorList>
            <person name="Corre E."/>
            <person name="Pelletier E."/>
            <person name="Niang G."/>
            <person name="Scheremetjew M."/>
            <person name="Finn R."/>
            <person name="Kale V."/>
            <person name="Holt S."/>
            <person name="Cochrane G."/>
            <person name="Meng A."/>
            <person name="Brown T."/>
            <person name="Cohen L."/>
        </authorList>
    </citation>
    <scope>NUCLEOTIDE SEQUENCE</scope>
    <source>
        <strain evidence="3">NIES-381</strain>
    </source>
</reference>
<gene>
    <name evidence="3" type="ORF">EGYM00392_LOCUS3253</name>
</gene>
<dbReference type="AlphaFoldDB" id="A0A7S1HVA0"/>
<feature type="region of interest" description="Disordered" evidence="2">
    <location>
        <begin position="445"/>
        <end position="499"/>
    </location>
</feature>
<proteinExistence type="predicted"/>
<dbReference type="EMBL" id="HBGA01008949">
    <property type="protein sequence ID" value="CAD8992206.1"/>
    <property type="molecule type" value="Transcribed_RNA"/>
</dbReference>
<feature type="region of interest" description="Disordered" evidence="2">
    <location>
        <begin position="373"/>
        <end position="429"/>
    </location>
</feature>
<organism evidence="3">
    <name type="scientific">Eutreptiella gymnastica</name>
    <dbReference type="NCBI Taxonomy" id="73025"/>
    <lineage>
        <taxon>Eukaryota</taxon>
        <taxon>Discoba</taxon>
        <taxon>Euglenozoa</taxon>
        <taxon>Euglenida</taxon>
        <taxon>Spirocuta</taxon>
        <taxon>Euglenophyceae</taxon>
        <taxon>Eutreptiales</taxon>
        <taxon>Eutreptiaceae</taxon>
        <taxon>Eutreptiella</taxon>
    </lineage>
</organism>